<keyword evidence="1" id="KW-0614">Plasmid</keyword>
<reference evidence="1" key="1">
    <citation type="submission" date="2020-10" db="EMBL/GenBank/DDBJ databases">
        <title>First report of a multidrug-resistant plasmid encoding blaNDM-1, blaOXA-420 and armA in a clinical isolate of Acinetobacter variabilis in Japan.</title>
        <authorList>
            <person name="Tohya M."/>
            <person name="Uechi K."/>
            <person name="Kirikae T."/>
        </authorList>
    </citation>
    <scope>NUCLEOTIDE SEQUENCE</scope>
    <source>
        <strain evidence="1">RYU24</strain>
        <plasmid evidence="1">pRYU24</plasmid>
    </source>
</reference>
<dbReference type="Pfam" id="PF14281">
    <property type="entry name" value="PDDEXK_4"/>
    <property type="match status" value="1"/>
</dbReference>
<evidence type="ECO:0000313" key="1">
    <source>
        <dbReference type="EMBL" id="BCM73393.1"/>
    </source>
</evidence>
<dbReference type="AlphaFoldDB" id="A0A7I8HRA3"/>
<proteinExistence type="predicted"/>
<protein>
    <submittedName>
        <fullName evidence="1">Uncharacterized protein</fullName>
    </submittedName>
</protein>
<sequence>MEEKNWRLDTLRRMDILIEIFCHGEKYALCIENKPFASDQKNQLKDYADELEQRYPNQWQLIYLSGSGKEPSEYSISKEDSELLQSQSKLAVLGYADLIKWLTECILYTKNDRVKVFLEELKLYISQNFITQLSNEEQTVMLKNILDHDDYIKALIEVETLKLQVQENLLVKFKEDRKRPLNTPYEFIL</sequence>
<dbReference type="InterPro" id="IPR029470">
    <property type="entry name" value="PDDEXK_4"/>
</dbReference>
<geneLocation type="plasmid" evidence="1">
    <name>pRYU24</name>
</geneLocation>
<dbReference type="EMBL" id="LC591943">
    <property type="protein sequence ID" value="BCM73393.1"/>
    <property type="molecule type" value="Genomic_DNA"/>
</dbReference>
<name>A0A7I8HRA3_9GAMM</name>
<organism evidence="1">
    <name type="scientific">Acinetobacter variabilis</name>
    <dbReference type="NCBI Taxonomy" id="70346"/>
    <lineage>
        <taxon>Bacteria</taxon>
        <taxon>Pseudomonadati</taxon>
        <taxon>Pseudomonadota</taxon>
        <taxon>Gammaproteobacteria</taxon>
        <taxon>Moraxellales</taxon>
        <taxon>Moraxellaceae</taxon>
        <taxon>Acinetobacter</taxon>
    </lineage>
</organism>
<accession>A0A7I8HRA3</accession>